<proteinExistence type="predicted"/>
<keyword evidence="5 7" id="KW-1133">Transmembrane helix</keyword>
<feature type="domain" description="Major facilitator superfamily (MFS) profile" evidence="8">
    <location>
        <begin position="389"/>
        <end position="776"/>
    </location>
</feature>
<gene>
    <name evidence="9" type="ORF">H2204_015098</name>
</gene>
<evidence type="ECO:0000256" key="5">
    <source>
        <dbReference type="ARBA" id="ARBA00022989"/>
    </source>
</evidence>
<organism evidence="9">
    <name type="scientific">Knufia peltigerae</name>
    <dbReference type="NCBI Taxonomy" id="1002370"/>
    <lineage>
        <taxon>Eukaryota</taxon>
        <taxon>Fungi</taxon>
        <taxon>Dikarya</taxon>
        <taxon>Ascomycota</taxon>
        <taxon>Pezizomycotina</taxon>
        <taxon>Eurotiomycetes</taxon>
        <taxon>Chaetothyriomycetidae</taxon>
        <taxon>Chaetothyriales</taxon>
        <taxon>Trichomeriaceae</taxon>
        <taxon>Knufia</taxon>
    </lineage>
</organism>
<dbReference type="InterPro" id="IPR036259">
    <property type="entry name" value="MFS_trans_sf"/>
</dbReference>
<dbReference type="GO" id="GO:0022857">
    <property type="term" value="F:transmembrane transporter activity"/>
    <property type="evidence" value="ECO:0007669"/>
    <property type="project" value="InterPro"/>
</dbReference>
<evidence type="ECO:0000313" key="9">
    <source>
        <dbReference type="EMBL" id="KAJ9611883.1"/>
    </source>
</evidence>
<dbReference type="EMBL" id="JAPDRN010000217">
    <property type="protein sequence ID" value="KAJ9611883.1"/>
    <property type="molecule type" value="Genomic_DNA"/>
</dbReference>
<sequence>MYYDPTRFGVGGGEDGYGLLRALASATFARDDWQAKLQLGAHAERGKAGGPGRTDRGALDVQQAYWRLAGAGMHVQLGRQEAGYGSSRLLSVRDGPNIRLAFDGARVGWQGRLGALDLMALRPVENRPGAFDDRGEHGAHLIGVYATTAQRTGGSQWDLYLLDYRREGARFAAGSGIERRQTLGARWFGQSGALDWNTELVVQGGELRVVSGDLDIRAWTFATDTGWRWAELPLQPRLGLKADIASGDGDPRDGRLGTFNALFPKSAYFSEASLLAPANLMDLQPTLALRLHDAVTTELGVQLAWKQRRADAVYTTPAPLAALPGSAGGARRIGTQYKSETRWQVNDRWQWQLQLAWVDAGPALKQAGGQDTLFASIADGAWSPLKIRMFRSIWLAILASNIGTWVNDVAAAWVMAERTGSALMVALVQSATTVPIVLLALAAGTLADIVDRRKYLLFTQGWMLLVAAATAVLTAMDLLTPQLLVLLTFCMGCGAAMAMPAQAAIVSELVPQPMLASAVALNSIGINIARSIGPAIGGVIVAQLGAVWAFGFNAVTFAAMLFVVWGWKRDPKASSLPPEGFGAGLKAGLRYASRAGRLQAVLIKSAGFFFFAAAMNAMLPVVVRGQMQGGAGQYGVLLGCIGIGAVGGALLLPKLRARLDRDLLVLLATLSLAASLAGLALTRSGYVLPLVMLVNGFAWITVLSSLQIAAQTAVPAWVRARALALYIMVFSAGMAAGGLSWGALAQRTSPELALLVAAAGAVIGGLLVWRVRIAGSEDLNLSPAGHWPAPELSVPVSNDRGPVLVTVEYRIDAADRAAFQAQMRTLGTIRRRDGAVVWGVVEDVATPGIHLEYFVAASWLEHLRQHERITADDKAIQEALRALHRGERAPVVRHFVGGHDPLPAAALHHHSDI</sequence>
<keyword evidence="4 7" id="KW-0812">Transmembrane</keyword>
<dbReference type="PANTHER" id="PTHR23513:SF11">
    <property type="entry name" value="STAPHYLOFERRIN A TRANSPORTER"/>
    <property type="match status" value="1"/>
</dbReference>
<keyword evidence="2" id="KW-0813">Transport</keyword>
<evidence type="ECO:0000256" key="6">
    <source>
        <dbReference type="ARBA" id="ARBA00023136"/>
    </source>
</evidence>
<feature type="transmembrane region" description="Helical" evidence="7">
    <location>
        <begin position="547"/>
        <end position="567"/>
    </location>
</feature>
<keyword evidence="6 7" id="KW-0472">Membrane</keyword>
<dbReference type="Pfam" id="PF05977">
    <property type="entry name" value="MFS_3"/>
    <property type="match status" value="1"/>
</dbReference>
<evidence type="ECO:0000259" key="8">
    <source>
        <dbReference type="PROSITE" id="PS50850"/>
    </source>
</evidence>
<dbReference type="Gene3D" id="2.40.160.100">
    <property type="match status" value="1"/>
</dbReference>
<feature type="transmembrane region" description="Helical" evidence="7">
    <location>
        <begin position="631"/>
        <end position="651"/>
    </location>
</feature>
<feature type="transmembrane region" description="Helical" evidence="7">
    <location>
        <begin position="722"/>
        <end position="746"/>
    </location>
</feature>
<feature type="transmembrane region" description="Helical" evidence="7">
    <location>
        <begin position="393"/>
        <end position="416"/>
    </location>
</feature>
<evidence type="ECO:0000256" key="2">
    <source>
        <dbReference type="ARBA" id="ARBA00022448"/>
    </source>
</evidence>
<reference evidence="9" key="1">
    <citation type="submission" date="2022-10" db="EMBL/GenBank/DDBJ databases">
        <title>Culturing micro-colonial fungi from biological soil crusts in the Mojave desert and describing Neophaeococcomyces mojavensis, and introducing the new genera and species Taxawa tesnikishii.</title>
        <authorList>
            <person name="Kurbessoian T."/>
            <person name="Stajich J.E."/>
        </authorList>
    </citation>
    <scope>NUCLEOTIDE SEQUENCE</scope>
    <source>
        <strain evidence="9">TK_35</strain>
    </source>
</reference>
<dbReference type="InterPro" id="IPR020846">
    <property type="entry name" value="MFS_dom"/>
</dbReference>
<feature type="transmembrane region" description="Helical" evidence="7">
    <location>
        <begin position="482"/>
        <end position="506"/>
    </location>
</feature>
<evidence type="ECO:0000256" key="4">
    <source>
        <dbReference type="ARBA" id="ARBA00022692"/>
    </source>
</evidence>
<evidence type="ECO:0000256" key="1">
    <source>
        <dbReference type="ARBA" id="ARBA00004651"/>
    </source>
</evidence>
<accession>A0AA39CL44</accession>
<dbReference type="GO" id="GO:0005886">
    <property type="term" value="C:plasma membrane"/>
    <property type="evidence" value="ECO:0007669"/>
    <property type="project" value="UniProtKB-SubCell"/>
</dbReference>
<feature type="transmembrane region" description="Helical" evidence="7">
    <location>
        <begin position="422"/>
        <end position="443"/>
    </location>
</feature>
<keyword evidence="3" id="KW-1003">Cell membrane</keyword>
<evidence type="ECO:0000256" key="3">
    <source>
        <dbReference type="ARBA" id="ARBA00022475"/>
    </source>
</evidence>
<dbReference type="SUPFAM" id="SSF103473">
    <property type="entry name" value="MFS general substrate transporter"/>
    <property type="match status" value="1"/>
</dbReference>
<comment type="caution">
    <text evidence="9">The sequence shown here is derived from an EMBL/GenBank/DDBJ whole genome shotgun (WGS) entry which is preliminary data.</text>
</comment>
<dbReference type="PROSITE" id="PS50850">
    <property type="entry name" value="MFS"/>
    <property type="match status" value="1"/>
</dbReference>
<feature type="transmembrane region" description="Helical" evidence="7">
    <location>
        <begin position="752"/>
        <end position="769"/>
    </location>
</feature>
<feature type="transmembrane region" description="Helical" evidence="7">
    <location>
        <begin position="663"/>
        <end position="681"/>
    </location>
</feature>
<feature type="transmembrane region" description="Helical" evidence="7">
    <location>
        <begin position="455"/>
        <end position="476"/>
    </location>
</feature>
<name>A0AA39CL44_9EURO</name>
<feature type="transmembrane region" description="Helical" evidence="7">
    <location>
        <begin position="687"/>
        <end position="710"/>
    </location>
</feature>
<dbReference type="InterPro" id="IPR025388">
    <property type="entry name" value="Alginate_export_dom"/>
</dbReference>
<dbReference type="InterPro" id="IPR010290">
    <property type="entry name" value="TM_effector"/>
</dbReference>
<evidence type="ECO:0000256" key="7">
    <source>
        <dbReference type="SAM" id="Phobius"/>
    </source>
</evidence>
<dbReference type="CDD" id="cd06173">
    <property type="entry name" value="MFS_MefA_like"/>
    <property type="match status" value="1"/>
</dbReference>
<dbReference type="PANTHER" id="PTHR23513">
    <property type="entry name" value="INTEGRAL MEMBRANE EFFLUX PROTEIN-RELATED"/>
    <property type="match status" value="1"/>
</dbReference>
<dbReference type="Pfam" id="PF13372">
    <property type="entry name" value="Alginate_exp"/>
    <property type="match status" value="1"/>
</dbReference>
<feature type="transmembrane region" description="Helical" evidence="7">
    <location>
        <begin position="600"/>
        <end position="619"/>
    </location>
</feature>
<protein>
    <recommendedName>
        <fullName evidence="8">Major facilitator superfamily (MFS) profile domain-containing protein</fullName>
    </recommendedName>
</protein>
<dbReference type="InterPro" id="IPR053728">
    <property type="entry name" value="Alginate_Permeability_Chnl"/>
</dbReference>
<dbReference type="AlphaFoldDB" id="A0AA39CL44"/>
<dbReference type="Gene3D" id="1.20.1250.20">
    <property type="entry name" value="MFS general substrate transporter like domains"/>
    <property type="match status" value="1"/>
</dbReference>
<comment type="subcellular location">
    <subcellularLocation>
        <location evidence="1">Cell membrane</location>
        <topology evidence="1">Multi-pass membrane protein</topology>
    </subcellularLocation>
</comment>